<keyword evidence="3" id="KW-1185">Reference proteome</keyword>
<dbReference type="AlphaFoldDB" id="A0A0M2PW78"/>
<evidence type="ECO:0000313" key="2">
    <source>
        <dbReference type="EMBL" id="KKI98631.1"/>
    </source>
</evidence>
<evidence type="ECO:0000313" key="3">
    <source>
        <dbReference type="Proteomes" id="UP000034681"/>
    </source>
</evidence>
<proteinExistence type="predicted"/>
<feature type="region of interest" description="Disordered" evidence="1">
    <location>
        <begin position="163"/>
        <end position="182"/>
    </location>
</feature>
<accession>A0A0M2PW78</accession>
<organism evidence="2 3">
    <name type="scientific">Prochlorothrix hollandica PCC 9006 = CALU 1027</name>
    <dbReference type="NCBI Taxonomy" id="317619"/>
    <lineage>
        <taxon>Bacteria</taxon>
        <taxon>Bacillati</taxon>
        <taxon>Cyanobacteriota</taxon>
        <taxon>Cyanophyceae</taxon>
        <taxon>Prochlorotrichales</taxon>
        <taxon>Prochlorotrichaceae</taxon>
        <taxon>Prochlorothrix</taxon>
    </lineage>
</organism>
<reference evidence="2" key="1">
    <citation type="submission" date="2012-04" db="EMBL/GenBank/DDBJ databases">
        <authorList>
            <person name="Borisov I.G."/>
            <person name="Ivanikova N.V."/>
            <person name="Pinevich A.V."/>
        </authorList>
    </citation>
    <scope>NUCLEOTIDE SEQUENCE</scope>
    <source>
        <strain evidence="2">CALU 1027</strain>
    </source>
</reference>
<evidence type="ECO:0000256" key="1">
    <source>
        <dbReference type="SAM" id="MobiDB-lite"/>
    </source>
</evidence>
<dbReference type="Proteomes" id="UP000034681">
    <property type="component" value="Unassembled WGS sequence"/>
</dbReference>
<sequence>MADLDDLLGLLSYRLGTLATVAAVKPLPLVTGEWVVGPGGIPVFERGSLREPAPALNSPVPPLTAVGSRPFDRPAKSALGDYNPPLDPAIAPLASAQPTIQRLTDRLRQLQAAVGNQSTTLALVDPRALTTSLNPPSFSLTDGERSAAADFLALPHTGLSRLLPSSAYQDSSPGVRNRLDPSAADRLPFPSLLAASASIPQITYPQPFPSPDLPLPDPSPRLLAARALVADPDPFQPRLTLQVDDQNRLNLVTADLDYGFVLPLGEVPLEALDLNRLRQTGAKETDDEVPPLPLDLPTFAFLLTYQPPQTLVELQGDRNRILTGKQEKFGLSVPLSPTVPLVLNHTYLVRSIQFEVPEVLRTGRFLTDRDRRYRQLLLEMPSRDLLLAVQPVAQQRDGSYTLRWRVLGQFPDPEVVDLGQYVD</sequence>
<name>A0A0M2PW78_PROHO</name>
<gene>
    <name evidence="2" type="ORF">PROH_17280</name>
</gene>
<dbReference type="EMBL" id="AJTX02000007">
    <property type="protein sequence ID" value="KKI98631.1"/>
    <property type="molecule type" value="Genomic_DNA"/>
</dbReference>
<dbReference type="eggNOG" id="ENOG502Z9VW">
    <property type="taxonomic scope" value="Bacteria"/>
</dbReference>
<comment type="caution">
    <text evidence="2">The sequence shown here is derived from an EMBL/GenBank/DDBJ whole genome shotgun (WGS) entry which is preliminary data.</text>
</comment>
<protein>
    <submittedName>
        <fullName evidence="2">Uncharacterized protein</fullName>
    </submittedName>
</protein>